<feature type="transmembrane region" description="Helical" evidence="6">
    <location>
        <begin position="39"/>
        <end position="60"/>
    </location>
</feature>
<dbReference type="PANTHER" id="PTHR11206">
    <property type="entry name" value="MULTIDRUG RESISTANCE PROTEIN"/>
    <property type="match status" value="1"/>
</dbReference>
<dbReference type="Proteomes" id="UP000242188">
    <property type="component" value="Unassembled WGS sequence"/>
</dbReference>
<feature type="transmembrane region" description="Helical" evidence="6">
    <location>
        <begin position="182"/>
        <end position="207"/>
    </location>
</feature>
<comment type="subcellular location">
    <subcellularLocation>
        <location evidence="1">Membrane</location>
        <topology evidence="1">Multi-pass membrane protein</topology>
    </subcellularLocation>
</comment>
<dbReference type="GO" id="GO:0015297">
    <property type="term" value="F:antiporter activity"/>
    <property type="evidence" value="ECO:0007669"/>
    <property type="project" value="InterPro"/>
</dbReference>
<keyword evidence="3 6" id="KW-0812">Transmembrane</keyword>
<reference evidence="7 8" key="1">
    <citation type="journal article" date="2017" name="Nat. Ecol. Evol.">
        <title>Scallop genome provides insights into evolution of bilaterian karyotype and development.</title>
        <authorList>
            <person name="Wang S."/>
            <person name="Zhang J."/>
            <person name="Jiao W."/>
            <person name="Li J."/>
            <person name="Xun X."/>
            <person name="Sun Y."/>
            <person name="Guo X."/>
            <person name="Huan P."/>
            <person name="Dong B."/>
            <person name="Zhang L."/>
            <person name="Hu X."/>
            <person name="Sun X."/>
            <person name="Wang J."/>
            <person name="Zhao C."/>
            <person name="Wang Y."/>
            <person name="Wang D."/>
            <person name="Huang X."/>
            <person name="Wang R."/>
            <person name="Lv J."/>
            <person name="Li Y."/>
            <person name="Zhang Z."/>
            <person name="Liu B."/>
            <person name="Lu W."/>
            <person name="Hui Y."/>
            <person name="Liang J."/>
            <person name="Zhou Z."/>
            <person name="Hou R."/>
            <person name="Li X."/>
            <person name="Liu Y."/>
            <person name="Li H."/>
            <person name="Ning X."/>
            <person name="Lin Y."/>
            <person name="Zhao L."/>
            <person name="Xing Q."/>
            <person name="Dou J."/>
            <person name="Li Y."/>
            <person name="Mao J."/>
            <person name="Guo H."/>
            <person name="Dou H."/>
            <person name="Li T."/>
            <person name="Mu C."/>
            <person name="Jiang W."/>
            <person name="Fu Q."/>
            <person name="Fu X."/>
            <person name="Miao Y."/>
            <person name="Liu J."/>
            <person name="Yu Q."/>
            <person name="Li R."/>
            <person name="Liao H."/>
            <person name="Li X."/>
            <person name="Kong Y."/>
            <person name="Jiang Z."/>
            <person name="Chourrout D."/>
            <person name="Li R."/>
            <person name="Bao Z."/>
        </authorList>
    </citation>
    <scope>NUCLEOTIDE SEQUENCE [LARGE SCALE GENOMIC DNA]</scope>
    <source>
        <strain evidence="7 8">PY_sf001</strain>
    </source>
</reference>
<feature type="transmembrane region" description="Helical" evidence="6">
    <location>
        <begin position="219"/>
        <end position="239"/>
    </location>
</feature>
<comment type="similarity">
    <text evidence="2 6">Belongs to the multi antimicrobial extrusion (MATE) (TC 2.A.66.1) family.</text>
</comment>
<dbReference type="InterPro" id="IPR002528">
    <property type="entry name" value="MATE_fam"/>
</dbReference>
<evidence type="ECO:0000256" key="5">
    <source>
        <dbReference type="ARBA" id="ARBA00023136"/>
    </source>
</evidence>
<feature type="transmembrane region" description="Helical" evidence="6">
    <location>
        <begin position="336"/>
        <end position="355"/>
    </location>
</feature>
<keyword evidence="8" id="KW-1185">Reference proteome</keyword>
<evidence type="ECO:0000256" key="1">
    <source>
        <dbReference type="ARBA" id="ARBA00004141"/>
    </source>
</evidence>
<protein>
    <recommendedName>
        <fullName evidence="6">Multidrug and toxin extrusion protein</fullName>
    </recommendedName>
</protein>
<gene>
    <name evidence="7" type="ORF">KP79_PYT13631</name>
</gene>
<sequence>MPCPSWERATQWLLTSRGVFKEKFQDDGYRAQLRELLRLSWPMVLTYLSMYSMSCVSIAFCGQFSKEALDGASLSTTITNVLGTSVMVGLSSAFDTLFPQTYGSGNQFGVGIILQRGLIILFLACFPCIAIFINTEHLLLLLGQEAEVSRLAGLHATAYSFGLPGHALTCILLRYLQCQGIVIPNVFMGLGSALANVGIHWLFVFYLDMGTFGAGLALGISRWLFAIVQVIYVLAAGVYKDTWSGWSRECLFEWGTYLTLAIAGMLMLCLEWWCYEILVFLSGLLGATQLAAFTIVYNVATLTLMIPYAIGTSASVIVGSHLGAGDAEKAKVTYRVVLFVGVVEATIVALATFIFKDAIPVLFSPDLEVQILTSTLLIIAAIYEIFQHTKEILCGVLRGAGHQIYGALSSFFSFYLVALSISIPLLLLTELEDEGAWWGACVGVFVHSVLLLIKAQSLDWQEEVNKAQGRAGLVKDVILYSEIKGGNVPTRSNLPDDQKIIANGYKLRELNGSVPPGAMNGSVSTGKENGIHTYELVDMNEINEMHGDNIHLTSTDFNSISATTDKDEIKNNTTEAIRNGKGTPQVPFQMWPS</sequence>
<feature type="transmembrane region" description="Helical" evidence="6">
    <location>
        <begin position="435"/>
        <end position="453"/>
    </location>
</feature>
<evidence type="ECO:0000256" key="3">
    <source>
        <dbReference type="ARBA" id="ARBA00022692"/>
    </source>
</evidence>
<dbReference type="CDD" id="cd13132">
    <property type="entry name" value="MATE_eukaryotic"/>
    <property type="match status" value="1"/>
</dbReference>
<evidence type="ECO:0000313" key="7">
    <source>
        <dbReference type="EMBL" id="OWF53518.1"/>
    </source>
</evidence>
<dbReference type="NCBIfam" id="TIGR00797">
    <property type="entry name" value="matE"/>
    <property type="match status" value="1"/>
</dbReference>
<feature type="transmembrane region" description="Helical" evidence="6">
    <location>
        <begin position="154"/>
        <end position="176"/>
    </location>
</feature>
<proteinExistence type="inferred from homology"/>
<evidence type="ECO:0000256" key="6">
    <source>
        <dbReference type="RuleBase" id="RU004914"/>
    </source>
</evidence>
<evidence type="ECO:0000256" key="4">
    <source>
        <dbReference type="ARBA" id="ARBA00022989"/>
    </source>
</evidence>
<dbReference type="EMBL" id="NEDP02001335">
    <property type="protein sequence ID" value="OWF53518.1"/>
    <property type="molecule type" value="Genomic_DNA"/>
</dbReference>
<dbReference type="InterPro" id="IPR045069">
    <property type="entry name" value="MATE_euk"/>
</dbReference>
<dbReference type="STRING" id="6573.A0A210QXP8"/>
<evidence type="ECO:0000313" key="8">
    <source>
        <dbReference type="Proteomes" id="UP000242188"/>
    </source>
</evidence>
<dbReference type="OrthoDB" id="6111737at2759"/>
<keyword evidence="5 6" id="KW-0472">Membrane</keyword>
<comment type="caution">
    <text evidence="7">The sequence shown here is derived from an EMBL/GenBank/DDBJ whole genome shotgun (WGS) entry which is preliminary data.</text>
</comment>
<evidence type="ECO:0000256" key="2">
    <source>
        <dbReference type="ARBA" id="ARBA00010199"/>
    </source>
</evidence>
<feature type="transmembrane region" description="Helical" evidence="6">
    <location>
        <begin position="367"/>
        <end position="386"/>
    </location>
</feature>
<feature type="transmembrane region" description="Helical" evidence="6">
    <location>
        <begin position="251"/>
        <end position="270"/>
    </location>
</feature>
<dbReference type="GO" id="GO:0016020">
    <property type="term" value="C:membrane"/>
    <property type="evidence" value="ECO:0007669"/>
    <property type="project" value="UniProtKB-SubCell"/>
</dbReference>
<dbReference type="Pfam" id="PF01554">
    <property type="entry name" value="MatE"/>
    <property type="match status" value="2"/>
</dbReference>
<dbReference type="GO" id="GO:0042910">
    <property type="term" value="F:xenobiotic transmembrane transporter activity"/>
    <property type="evidence" value="ECO:0007669"/>
    <property type="project" value="InterPro"/>
</dbReference>
<dbReference type="AlphaFoldDB" id="A0A210QXP8"/>
<feature type="transmembrane region" description="Helical" evidence="6">
    <location>
        <begin position="72"/>
        <end position="93"/>
    </location>
</feature>
<feature type="transmembrane region" description="Helical" evidence="6">
    <location>
        <begin position="407"/>
        <end position="429"/>
    </location>
</feature>
<feature type="transmembrane region" description="Helical" evidence="6">
    <location>
        <begin position="113"/>
        <end position="133"/>
    </location>
</feature>
<name>A0A210QXP8_MIZYE</name>
<dbReference type="GO" id="GO:1990961">
    <property type="term" value="P:xenobiotic detoxification by transmembrane export across the plasma membrane"/>
    <property type="evidence" value="ECO:0007669"/>
    <property type="project" value="InterPro"/>
</dbReference>
<accession>A0A210QXP8</accession>
<organism evidence="7 8">
    <name type="scientific">Mizuhopecten yessoensis</name>
    <name type="common">Japanese scallop</name>
    <name type="synonym">Patinopecten yessoensis</name>
    <dbReference type="NCBI Taxonomy" id="6573"/>
    <lineage>
        <taxon>Eukaryota</taxon>
        <taxon>Metazoa</taxon>
        <taxon>Spiralia</taxon>
        <taxon>Lophotrochozoa</taxon>
        <taxon>Mollusca</taxon>
        <taxon>Bivalvia</taxon>
        <taxon>Autobranchia</taxon>
        <taxon>Pteriomorphia</taxon>
        <taxon>Pectinida</taxon>
        <taxon>Pectinoidea</taxon>
        <taxon>Pectinidae</taxon>
        <taxon>Mizuhopecten</taxon>
    </lineage>
</organism>
<keyword evidence="4 6" id="KW-1133">Transmembrane helix</keyword>